<reference evidence="2" key="1">
    <citation type="submission" date="2014-09" db="EMBL/GenBank/DDBJ databases">
        <authorList>
            <person name="Magalhaes I.L.F."/>
            <person name="Oliveira U."/>
            <person name="Santos F.R."/>
            <person name="Vidigal T.H.D.A."/>
            <person name="Brescovit A.D."/>
            <person name="Santos A.J."/>
        </authorList>
    </citation>
    <scope>NUCLEOTIDE SEQUENCE</scope>
    <source>
        <tissue evidence="2">Shoot tissue taken approximately 20 cm above the soil surface</tissue>
    </source>
</reference>
<name>A0A0A9C4W9_ARUDO</name>
<dbReference type="AlphaFoldDB" id="A0A0A9C4W9"/>
<protein>
    <submittedName>
        <fullName evidence="2">Uncharacterized protein</fullName>
    </submittedName>
</protein>
<accession>A0A0A9C4W9</accession>
<evidence type="ECO:0000256" key="1">
    <source>
        <dbReference type="SAM" id="MobiDB-lite"/>
    </source>
</evidence>
<sequence>MSRYSSWPRVDGRTPGRGRSTATMKKL</sequence>
<proteinExistence type="predicted"/>
<feature type="region of interest" description="Disordered" evidence="1">
    <location>
        <begin position="1"/>
        <end position="27"/>
    </location>
</feature>
<dbReference type="EMBL" id="GBRH01229445">
    <property type="protein sequence ID" value="JAD68450.1"/>
    <property type="molecule type" value="Transcribed_RNA"/>
</dbReference>
<evidence type="ECO:0000313" key="2">
    <source>
        <dbReference type="EMBL" id="JAD68450.1"/>
    </source>
</evidence>
<organism evidence="2">
    <name type="scientific">Arundo donax</name>
    <name type="common">Giant reed</name>
    <name type="synonym">Donax arundinaceus</name>
    <dbReference type="NCBI Taxonomy" id="35708"/>
    <lineage>
        <taxon>Eukaryota</taxon>
        <taxon>Viridiplantae</taxon>
        <taxon>Streptophyta</taxon>
        <taxon>Embryophyta</taxon>
        <taxon>Tracheophyta</taxon>
        <taxon>Spermatophyta</taxon>
        <taxon>Magnoliopsida</taxon>
        <taxon>Liliopsida</taxon>
        <taxon>Poales</taxon>
        <taxon>Poaceae</taxon>
        <taxon>PACMAD clade</taxon>
        <taxon>Arundinoideae</taxon>
        <taxon>Arundineae</taxon>
        <taxon>Arundo</taxon>
    </lineage>
</organism>
<reference evidence="2" key="2">
    <citation type="journal article" date="2015" name="Data Brief">
        <title>Shoot transcriptome of the giant reed, Arundo donax.</title>
        <authorList>
            <person name="Barrero R.A."/>
            <person name="Guerrero F.D."/>
            <person name="Moolhuijzen P."/>
            <person name="Goolsby J.A."/>
            <person name="Tidwell J."/>
            <person name="Bellgard S.E."/>
            <person name="Bellgard M.I."/>
        </authorList>
    </citation>
    <scope>NUCLEOTIDE SEQUENCE</scope>
    <source>
        <tissue evidence="2">Shoot tissue taken approximately 20 cm above the soil surface</tissue>
    </source>
</reference>